<dbReference type="EC" id="1.1.1.372" evidence="6"/>
<dbReference type="Pfam" id="PF00248">
    <property type="entry name" value="Aldo_ket_red"/>
    <property type="match status" value="1"/>
</dbReference>
<dbReference type="PANTHER" id="PTHR11732">
    <property type="entry name" value="ALDO/KETO REDUCTASE"/>
    <property type="match status" value="1"/>
</dbReference>
<keyword evidence="1 6" id="KW-0560">Oxidoreductase</keyword>
<dbReference type="PROSITE" id="PS00062">
    <property type="entry name" value="ALDOKETO_REDUCTASE_2"/>
    <property type="match status" value="1"/>
</dbReference>
<organism evidence="6 7">
    <name type="scientific">Malassezia japonica</name>
    <dbReference type="NCBI Taxonomy" id="223818"/>
    <lineage>
        <taxon>Eukaryota</taxon>
        <taxon>Fungi</taxon>
        <taxon>Dikarya</taxon>
        <taxon>Basidiomycota</taxon>
        <taxon>Ustilaginomycotina</taxon>
        <taxon>Malasseziomycetes</taxon>
        <taxon>Malasseziales</taxon>
        <taxon>Malasseziaceae</taxon>
        <taxon>Malassezia</taxon>
    </lineage>
</organism>
<proteinExistence type="predicted"/>
<feature type="active site" description="Proton donor" evidence="2">
    <location>
        <position position="52"/>
    </location>
</feature>
<evidence type="ECO:0000259" key="5">
    <source>
        <dbReference type="Pfam" id="PF00248"/>
    </source>
</evidence>
<dbReference type="GO" id="GO:0016616">
    <property type="term" value="F:oxidoreductase activity, acting on the CH-OH group of donors, NAD or NADP as acceptor"/>
    <property type="evidence" value="ECO:0007669"/>
    <property type="project" value="UniProtKB-ARBA"/>
</dbReference>
<evidence type="ECO:0000256" key="3">
    <source>
        <dbReference type="PIRSR" id="PIRSR000097-2"/>
    </source>
</evidence>
<name>A0AAF0F1S1_9BASI</name>
<dbReference type="PROSITE" id="PS00798">
    <property type="entry name" value="ALDOKETO_REDUCTASE_1"/>
    <property type="match status" value="1"/>
</dbReference>
<keyword evidence="7" id="KW-1185">Reference proteome</keyword>
<gene>
    <name evidence="6" type="ORF">MJAP1_001908</name>
</gene>
<dbReference type="Proteomes" id="UP001217754">
    <property type="component" value="Chromosome 3"/>
</dbReference>
<evidence type="ECO:0000256" key="4">
    <source>
        <dbReference type="PIRSR" id="PIRSR000097-3"/>
    </source>
</evidence>
<dbReference type="InterPro" id="IPR018170">
    <property type="entry name" value="Aldo/ket_reductase_CS"/>
</dbReference>
<protein>
    <submittedName>
        <fullName evidence="6">D/L-glyceraldehyde reductase</fullName>
        <ecNumber evidence="6">1.1.1.372</ecNumber>
    </submittedName>
</protein>
<feature type="domain" description="NADP-dependent oxidoreductase" evidence="5">
    <location>
        <begin position="19"/>
        <end position="286"/>
    </location>
</feature>
<dbReference type="RefSeq" id="XP_060121839.1">
    <property type="nucleotide sequence ID" value="XM_060265856.1"/>
</dbReference>
<dbReference type="EMBL" id="CP119960">
    <property type="protein sequence ID" value="WFD38942.1"/>
    <property type="molecule type" value="Genomic_DNA"/>
</dbReference>
<dbReference type="PRINTS" id="PR00069">
    <property type="entry name" value="ALDKETRDTASE"/>
</dbReference>
<dbReference type="Gene3D" id="3.20.20.100">
    <property type="entry name" value="NADP-dependent oxidoreductase domain"/>
    <property type="match status" value="1"/>
</dbReference>
<dbReference type="InterPro" id="IPR020471">
    <property type="entry name" value="AKR"/>
</dbReference>
<evidence type="ECO:0000313" key="6">
    <source>
        <dbReference type="EMBL" id="WFD38942.1"/>
    </source>
</evidence>
<dbReference type="AlphaFoldDB" id="A0AAF0F1S1"/>
<feature type="site" description="Lowers pKa of active site Tyr" evidence="4">
    <location>
        <position position="80"/>
    </location>
</feature>
<reference evidence="6" key="1">
    <citation type="submission" date="2023-03" db="EMBL/GenBank/DDBJ databases">
        <title>Mating type loci evolution in Malassezia.</title>
        <authorList>
            <person name="Coelho M.A."/>
        </authorList>
    </citation>
    <scope>NUCLEOTIDE SEQUENCE</scope>
    <source>
        <strain evidence="6">CBS 9431</strain>
    </source>
</reference>
<dbReference type="FunFam" id="3.20.20.100:FF:000002">
    <property type="entry name" value="2,5-diketo-D-gluconic acid reductase A"/>
    <property type="match status" value="1"/>
</dbReference>
<evidence type="ECO:0000256" key="2">
    <source>
        <dbReference type="PIRSR" id="PIRSR000097-1"/>
    </source>
</evidence>
<dbReference type="InterPro" id="IPR036812">
    <property type="entry name" value="NAD(P)_OxRdtase_dom_sf"/>
</dbReference>
<sequence>MSFQKQYATLNDGNKIPLIGLGTWQSQPGEVEAAVKYAVKIGYRHLDLAKVYGNQHEVGAALQQLVPSVVKREDLFITSKLWNNAHRPEDVEPTLDNTLIELGVEYLDLYLMHWPVGFDAPPGQLRAAKDGRVQLNLETSVVDTWKALIALKKTGKVKSIGVSNFRTDVVDAIIKATGVAPAVNQIEAHPLLPQDDLVKHHKEHNIHITAYAPLGNNPSGKTKVVDYPQVTEIAKKRSADPGQVLLAWGVHRGYSVIPKSVTPVRIESNFKQIELTDEEYKAISDIIQSSGGHVRFFTPYGTFNPLWDINVFNEEAEKAATHQIKIE</sequence>
<evidence type="ECO:0000313" key="7">
    <source>
        <dbReference type="Proteomes" id="UP001217754"/>
    </source>
</evidence>
<dbReference type="GeneID" id="85225557"/>
<evidence type="ECO:0000256" key="1">
    <source>
        <dbReference type="ARBA" id="ARBA00023002"/>
    </source>
</evidence>
<dbReference type="PIRSF" id="PIRSF000097">
    <property type="entry name" value="AKR"/>
    <property type="match status" value="1"/>
</dbReference>
<dbReference type="SUPFAM" id="SSF51430">
    <property type="entry name" value="NAD(P)-linked oxidoreductase"/>
    <property type="match status" value="1"/>
</dbReference>
<dbReference type="InterPro" id="IPR023210">
    <property type="entry name" value="NADP_OxRdtase_dom"/>
</dbReference>
<accession>A0AAF0F1S1</accession>
<feature type="binding site" evidence="3">
    <location>
        <position position="113"/>
    </location>
    <ligand>
        <name>substrate</name>
    </ligand>
</feature>